<proteinExistence type="predicted"/>
<dbReference type="OrthoDB" id="10253476at2759"/>
<dbReference type="InterPro" id="IPR021133">
    <property type="entry name" value="HEAT_type_2"/>
</dbReference>
<dbReference type="Pfam" id="PF23579">
    <property type="entry name" value="ARM_TBCD"/>
    <property type="match status" value="1"/>
</dbReference>
<dbReference type="GO" id="GO:0005096">
    <property type="term" value="F:GTPase activator activity"/>
    <property type="evidence" value="ECO:0007669"/>
    <property type="project" value="InterPro"/>
</dbReference>
<keyword evidence="1" id="KW-0143">Chaperone</keyword>
<dbReference type="GO" id="GO:0007023">
    <property type="term" value="P:post-chaperonin tubulin folding pathway"/>
    <property type="evidence" value="ECO:0007669"/>
    <property type="project" value="InterPro"/>
</dbReference>
<dbReference type="InterPro" id="IPR058033">
    <property type="entry name" value="ARM_TBCD_2nd"/>
</dbReference>
<dbReference type="InterPro" id="IPR011989">
    <property type="entry name" value="ARM-like"/>
</dbReference>
<comment type="caution">
    <text evidence="5">The sequence shown here is derived from an EMBL/GenBank/DDBJ whole genome shotgun (WGS) entry which is preliminary data.</text>
</comment>
<evidence type="ECO:0000259" key="4">
    <source>
        <dbReference type="Pfam" id="PF25767"/>
    </source>
</evidence>
<accession>A0A1Y1ZIJ3</accession>
<dbReference type="GO" id="GO:0048487">
    <property type="term" value="F:beta-tubulin binding"/>
    <property type="evidence" value="ECO:0007669"/>
    <property type="project" value="InterPro"/>
</dbReference>
<dbReference type="Proteomes" id="UP000193144">
    <property type="component" value="Unassembled WGS sequence"/>
</dbReference>
<dbReference type="InterPro" id="IPR033162">
    <property type="entry name" value="TBCD"/>
</dbReference>
<dbReference type="Gene3D" id="1.25.10.10">
    <property type="entry name" value="Leucine-rich Repeat Variant"/>
    <property type="match status" value="1"/>
</dbReference>
<dbReference type="PANTHER" id="PTHR12658">
    <property type="entry name" value="BETA-TUBULIN COFACTOR D"/>
    <property type="match status" value="1"/>
</dbReference>
<dbReference type="GO" id="GO:0000226">
    <property type="term" value="P:microtubule cytoskeleton organization"/>
    <property type="evidence" value="ECO:0007669"/>
    <property type="project" value="TreeGrafter"/>
</dbReference>
<dbReference type="Pfam" id="PF25767">
    <property type="entry name" value="ARM_TBCD_2nd"/>
    <property type="match status" value="1"/>
</dbReference>
<dbReference type="Pfam" id="PF12612">
    <property type="entry name" value="TFCD_C"/>
    <property type="match status" value="1"/>
</dbReference>
<evidence type="ECO:0000313" key="5">
    <source>
        <dbReference type="EMBL" id="ORY09655.1"/>
    </source>
</evidence>
<name>A0A1Y1ZIJ3_9PLEO</name>
<evidence type="ECO:0000313" key="6">
    <source>
        <dbReference type="Proteomes" id="UP000193144"/>
    </source>
</evidence>
<keyword evidence="6" id="KW-1185">Reference proteome</keyword>
<dbReference type="PANTHER" id="PTHR12658:SF0">
    <property type="entry name" value="TUBULIN-SPECIFIC CHAPERONE D"/>
    <property type="match status" value="1"/>
</dbReference>
<evidence type="ECO:0000256" key="1">
    <source>
        <dbReference type="ARBA" id="ARBA00023186"/>
    </source>
</evidence>
<dbReference type="EMBL" id="MCFA01000083">
    <property type="protein sequence ID" value="ORY09655.1"/>
    <property type="molecule type" value="Genomic_DNA"/>
</dbReference>
<feature type="repeat" description="HEAT" evidence="2">
    <location>
        <begin position="374"/>
        <end position="411"/>
    </location>
</feature>
<dbReference type="AlphaFoldDB" id="A0A1Y1ZIJ3"/>
<sequence>MSSSKEAPPAFQFVQTFLKMNAADDDDLKLQRASTALLSDLQTLLPKLSPKRKHDGSSGQIHQRVREIDVQRIFTIVEPFQEDPQILDAHLKTFLPQLVVAYLETLRTSSRAKPKKHFVPLSHAICRILNLFCKVRGEKVIKGFLNNEPRYLEPILHEFEEGDNFPKEGEDPISQSIVPWEERYVLLLWLSHLSLAPFPLASMSALQSSQETAAALALELPPEAPGVTLRILTICIKGLQSATKERSAAANLLVRLSVRPDMQKLGLLSALVKWSLSFFSTTSETLSDIHQSLGVLTFLSGLVAAATNEEIGPFLSDIYQSCQNIIKQDNLLFVKSSAVARKLVVKTLRVIVVHILQATVPPPGLDGINDIAEVIEYLLETVGDGDTPVRYAASKALSIITMKLDTEMAGEVVDAILGELNENVYWQGQKRNLSGVSPLKWHGLTLTLSHLLYRRALSPAQLPEILNALLLAHAFEQRSATGGSQGTNVRDAACFGIWALSRRYSTKDLLAVDTSSIRAARHRHESFSIPQVLAIQLLVVACLDPSGNIRRGSSAALQELIGRHPNTVVEGIPMVQIVDFHAVGLRDRAICDVAIKAAQLHHMYWEAIFENMLEWSGTGSLDAPSRLSAASAIGLLSKGQSSSAVYDMVDQISAKLGALRPREVEERHGLVMALFALVTEVDCHNRIGVASEYDLNDTPSHIYLTNLWSLFGTSLKLEDKAFMSPTLRPEFTASAICNFLGVLATMTLHEAKQSRLSSIPIEEIVRLFNLCLGRYEESVLQAIPASARGVFELMSATSPSTAKETISNWLSQLESESSHNGRRYSGFAIALGAIYSLLGEVNVDVLSVTDEQDRIVKVLTFRCTASVDIQARTVALRALEVLLKNIPQNHSSVLMRRETKQHIADALHTALNDYTVTERGDVGSLVRLEALNTTGTAWSTGLLDGSSLEERLHADVLRLSLEKLDKIRARAAHVLEQGNLEHFEKVIQGVAEGVSSYLYFSTALQILLPSTSYTIKEAVLLGFVSSAGMASESVVQNSRAALLDALDISPTSTEDRASRTDEFSLVEVANCLVDLMKQSLETERVLIPLLEVVAFLFDMQIMHRLVPTPFNFRALLSVTQRAHFKSSHMQKLHLALDVYRGLGMIESTRKETIAKVTSMLLHPFPNIRVTAAETLWVLTQDESLKMQDWGQSPKALKEVVDGIKSAVL</sequence>
<dbReference type="InterPro" id="IPR016024">
    <property type="entry name" value="ARM-type_fold"/>
</dbReference>
<dbReference type="STRING" id="1231657.A0A1Y1ZIJ3"/>
<evidence type="ECO:0000256" key="2">
    <source>
        <dbReference type="PROSITE-ProRule" id="PRU00103"/>
    </source>
</evidence>
<protein>
    <submittedName>
        <fullName evidence="5">Tubulin folding cofactor D C terminal-domain-containing protein</fullName>
    </submittedName>
</protein>
<reference evidence="5 6" key="1">
    <citation type="submission" date="2016-07" db="EMBL/GenBank/DDBJ databases">
        <title>Pervasive Adenine N6-methylation of Active Genes in Fungi.</title>
        <authorList>
            <consortium name="DOE Joint Genome Institute"/>
            <person name="Mondo S.J."/>
            <person name="Dannebaum R.O."/>
            <person name="Kuo R.C."/>
            <person name="Labutti K."/>
            <person name="Haridas S."/>
            <person name="Kuo A."/>
            <person name="Salamov A."/>
            <person name="Ahrendt S.R."/>
            <person name="Lipzen A."/>
            <person name="Sullivan W."/>
            <person name="Andreopoulos W.B."/>
            <person name="Clum A."/>
            <person name="Lindquist E."/>
            <person name="Daum C."/>
            <person name="Ramamoorthy G.K."/>
            <person name="Gryganskyi A."/>
            <person name="Culley D."/>
            <person name="Magnuson J.K."/>
            <person name="James T.Y."/>
            <person name="O'Malley M.A."/>
            <person name="Stajich J.E."/>
            <person name="Spatafora J.W."/>
            <person name="Visel A."/>
            <person name="Grigoriev I.V."/>
        </authorList>
    </citation>
    <scope>NUCLEOTIDE SEQUENCE [LARGE SCALE GENOMIC DNA]</scope>
    <source>
        <strain evidence="5 6">CBS 115471</strain>
    </source>
</reference>
<feature type="domain" description="Tubulin-folding cofactor D C-terminal" evidence="3">
    <location>
        <begin position="952"/>
        <end position="1131"/>
    </location>
</feature>
<dbReference type="PROSITE" id="PS50077">
    <property type="entry name" value="HEAT_REPEAT"/>
    <property type="match status" value="1"/>
</dbReference>
<dbReference type="InterPro" id="IPR022577">
    <property type="entry name" value="TBCD_C"/>
</dbReference>
<feature type="domain" description="Tubulin-folding cofactor D ARM repeats" evidence="4">
    <location>
        <begin position="369"/>
        <end position="571"/>
    </location>
</feature>
<gene>
    <name evidence="5" type="ORF">BCR34DRAFT_567989</name>
</gene>
<organism evidence="5 6">
    <name type="scientific">Clohesyomyces aquaticus</name>
    <dbReference type="NCBI Taxonomy" id="1231657"/>
    <lineage>
        <taxon>Eukaryota</taxon>
        <taxon>Fungi</taxon>
        <taxon>Dikarya</taxon>
        <taxon>Ascomycota</taxon>
        <taxon>Pezizomycotina</taxon>
        <taxon>Dothideomycetes</taxon>
        <taxon>Pleosporomycetidae</taxon>
        <taxon>Pleosporales</taxon>
        <taxon>Lindgomycetaceae</taxon>
        <taxon>Clohesyomyces</taxon>
    </lineage>
</organism>
<dbReference type="SUPFAM" id="SSF48371">
    <property type="entry name" value="ARM repeat"/>
    <property type="match status" value="2"/>
</dbReference>
<dbReference type="GO" id="GO:0007021">
    <property type="term" value="P:tubulin complex assembly"/>
    <property type="evidence" value="ECO:0007669"/>
    <property type="project" value="InterPro"/>
</dbReference>
<evidence type="ECO:0000259" key="3">
    <source>
        <dbReference type="Pfam" id="PF12612"/>
    </source>
</evidence>